<feature type="compositionally biased region" description="Low complexity" evidence="1">
    <location>
        <begin position="135"/>
        <end position="144"/>
    </location>
</feature>
<feature type="region of interest" description="Disordered" evidence="1">
    <location>
        <begin position="1"/>
        <end position="204"/>
    </location>
</feature>
<keyword evidence="3" id="KW-1185">Reference proteome</keyword>
<evidence type="ECO:0000256" key="1">
    <source>
        <dbReference type="SAM" id="MobiDB-lite"/>
    </source>
</evidence>
<feature type="compositionally biased region" description="Polar residues" evidence="1">
    <location>
        <begin position="45"/>
        <end position="54"/>
    </location>
</feature>
<dbReference type="AlphaFoldDB" id="A0A9N9JA03"/>
<organism evidence="2 3">
    <name type="scientific">Racocetra fulgida</name>
    <dbReference type="NCBI Taxonomy" id="60492"/>
    <lineage>
        <taxon>Eukaryota</taxon>
        <taxon>Fungi</taxon>
        <taxon>Fungi incertae sedis</taxon>
        <taxon>Mucoromycota</taxon>
        <taxon>Glomeromycotina</taxon>
        <taxon>Glomeromycetes</taxon>
        <taxon>Diversisporales</taxon>
        <taxon>Gigasporaceae</taxon>
        <taxon>Racocetra</taxon>
    </lineage>
</organism>
<gene>
    <name evidence="2" type="ORF">RFULGI_LOCUS14912</name>
</gene>
<feature type="compositionally biased region" description="Acidic residues" evidence="1">
    <location>
        <begin position="191"/>
        <end position="200"/>
    </location>
</feature>
<feature type="compositionally biased region" description="Low complexity" evidence="1">
    <location>
        <begin position="164"/>
        <end position="174"/>
    </location>
</feature>
<dbReference type="Proteomes" id="UP000789396">
    <property type="component" value="Unassembled WGS sequence"/>
</dbReference>
<feature type="non-terminal residue" evidence="2">
    <location>
        <position position="230"/>
    </location>
</feature>
<name>A0A9N9JA03_9GLOM</name>
<accession>A0A9N9JA03</accession>
<feature type="non-terminal residue" evidence="2">
    <location>
        <position position="1"/>
    </location>
</feature>
<dbReference type="OrthoDB" id="10502004at2759"/>
<evidence type="ECO:0000313" key="2">
    <source>
        <dbReference type="EMBL" id="CAG8768976.1"/>
    </source>
</evidence>
<reference evidence="2" key="1">
    <citation type="submission" date="2021-06" db="EMBL/GenBank/DDBJ databases">
        <authorList>
            <person name="Kallberg Y."/>
            <person name="Tangrot J."/>
            <person name="Rosling A."/>
        </authorList>
    </citation>
    <scope>NUCLEOTIDE SEQUENCE</scope>
    <source>
        <strain evidence="2">IN212</strain>
    </source>
</reference>
<proteinExistence type="predicted"/>
<dbReference type="EMBL" id="CAJVPZ010045263">
    <property type="protein sequence ID" value="CAG8768976.1"/>
    <property type="molecule type" value="Genomic_DNA"/>
</dbReference>
<evidence type="ECO:0000313" key="3">
    <source>
        <dbReference type="Proteomes" id="UP000789396"/>
    </source>
</evidence>
<protein>
    <submittedName>
        <fullName evidence="2">13162_t:CDS:1</fullName>
    </submittedName>
</protein>
<comment type="caution">
    <text evidence="2">The sequence shown here is derived from an EMBL/GenBank/DDBJ whole genome shotgun (WGS) entry which is preliminary data.</text>
</comment>
<sequence>PNEDAGFQFAKSQNGPSGVFDGGQYGRSNLAHAPTDSTEDKDSAITASDANTDASLHGSDRSEGESTEEELIIPPPPRKIPEPEEPDNLKIISAPQTFQLSQSNRKLPVTSTSQTSKVPPAARTKRVTSPKQRLQPNQKPQNKTPKPKKSSRIDVTEIDTQELSHSSESSVATSVGPKPRYGTSQSSELTGSEESDSDGTIEEKYSEELINYMVEVYQRQKRVVDDYERR</sequence>
<feature type="compositionally biased region" description="Polar residues" evidence="1">
    <location>
        <begin position="94"/>
        <end position="117"/>
    </location>
</feature>